<organism evidence="2">
    <name type="scientific">marine metagenome</name>
    <dbReference type="NCBI Taxonomy" id="408172"/>
    <lineage>
        <taxon>unclassified sequences</taxon>
        <taxon>metagenomes</taxon>
        <taxon>ecological metagenomes</taxon>
    </lineage>
</organism>
<dbReference type="SUPFAM" id="SSF51735">
    <property type="entry name" value="NAD(P)-binding Rossmann-fold domains"/>
    <property type="match status" value="1"/>
</dbReference>
<dbReference type="AlphaFoldDB" id="A0A382N5J3"/>
<evidence type="ECO:0000259" key="1">
    <source>
        <dbReference type="SMART" id="SM00881"/>
    </source>
</evidence>
<evidence type="ECO:0000313" key="2">
    <source>
        <dbReference type="EMBL" id="SVC56040.1"/>
    </source>
</evidence>
<dbReference type="InterPro" id="IPR003781">
    <property type="entry name" value="CoA-bd"/>
</dbReference>
<dbReference type="Gene3D" id="3.40.50.720">
    <property type="entry name" value="NAD(P)-binding Rossmann-like Domain"/>
    <property type="match status" value="1"/>
</dbReference>
<protein>
    <recommendedName>
        <fullName evidence="1">CoA-binding domain-containing protein</fullName>
    </recommendedName>
</protein>
<dbReference type="PANTHER" id="PTHR33303">
    <property type="entry name" value="CYTOPLASMIC PROTEIN-RELATED"/>
    <property type="match status" value="1"/>
</dbReference>
<proteinExistence type="predicted"/>
<accession>A0A382N5J3</accession>
<dbReference type="Pfam" id="PF13380">
    <property type="entry name" value="CoA_binding_2"/>
    <property type="match status" value="1"/>
</dbReference>
<dbReference type="EMBL" id="UINC01097931">
    <property type="protein sequence ID" value="SVC56040.1"/>
    <property type="molecule type" value="Genomic_DNA"/>
</dbReference>
<gene>
    <name evidence="2" type="ORF">METZ01_LOCUS308894</name>
</gene>
<dbReference type="InterPro" id="IPR036291">
    <property type="entry name" value="NAD(P)-bd_dom_sf"/>
</dbReference>
<sequence length="127" mass="14595">MVLKKLKERNATIALIGASNNKNKYGNRIYRDLRSKGYHVIPINPKEELIEGDKAYRSIEEMETLPDIANFVVPPPVAMKIAQHIADLGIKHLWFQPGSESDELEDWLKNTDEIKYLINSCIMVETR</sequence>
<name>A0A382N5J3_9ZZZZ</name>
<dbReference type="PANTHER" id="PTHR33303:SF2">
    <property type="entry name" value="COA-BINDING DOMAIN-CONTAINING PROTEIN"/>
    <property type="match status" value="1"/>
</dbReference>
<dbReference type="SMART" id="SM00881">
    <property type="entry name" value="CoA_binding"/>
    <property type="match status" value="1"/>
</dbReference>
<reference evidence="2" key="1">
    <citation type="submission" date="2018-05" db="EMBL/GenBank/DDBJ databases">
        <authorList>
            <person name="Lanie J.A."/>
            <person name="Ng W.-L."/>
            <person name="Kazmierczak K.M."/>
            <person name="Andrzejewski T.M."/>
            <person name="Davidsen T.M."/>
            <person name="Wayne K.J."/>
            <person name="Tettelin H."/>
            <person name="Glass J.I."/>
            <person name="Rusch D."/>
            <person name="Podicherti R."/>
            <person name="Tsui H.-C.T."/>
            <person name="Winkler M.E."/>
        </authorList>
    </citation>
    <scope>NUCLEOTIDE SEQUENCE</scope>
</reference>
<feature type="domain" description="CoA-binding" evidence="1">
    <location>
        <begin position="6"/>
        <end position="99"/>
    </location>
</feature>